<dbReference type="Proteomes" id="UP000076727">
    <property type="component" value="Unassembled WGS sequence"/>
</dbReference>
<evidence type="ECO:0000256" key="13">
    <source>
        <dbReference type="PIRSR" id="PIRSR602401-1"/>
    </source>
</evidence>
<comment type="cofactor">
    <cofactor evidence="1 13">
        <name>heme</name>
        <dbReference type="ChEBI" id="CHEBI:30413"/>
    </cofactor>
</comment>
<evidence type="ECO:0000256" key="5">
    <source>
        <dbReference type="ARBA" id="ARBA00022617"/>
    </source>
</evidence>
<evidence type="ECO:0000256" key="4">
    <source>
        <dbReference type="ARBA" id="ARBA00010617"/>
    </source>
</evidence>
<evidence type="ECO:0000256" key="15">
    <source>
        <dbReference type="SAM" id="Phobius"/>
    </source>
</evidence>
<dbReference type="PROSITE" id="PS00086">
    <property type="entry name" value="CYTOCHROME_P450"/>
    <property type="match status" value="1"/>
</dbReference>
<evidence type="ECO:0000256" key="1">
    <source>
        <dbReference type="ARBA" id="ARBA00001971"/>
    </source>
</evidence>
<dbReference type="PRINTS" id="PR00463">
    <property type="entry name" value="EP450I"/>
</dbReference>
<dbReference type="SUPFAM" id="SSF48264">
    <property type="entry name" value="Cytochrome P450"/>
    <property type="match status" value="1"/>
</dbReference>
<dbReference type="PRINTS" id="PR00385">
    <property type="entry name" value="P450"/>
</dbReference>
<dbReference type="InterPro" id="IPR002401">
    <property type="entry name" value="Cyt_P450_E_grp-I"/>
</dbReference>
<dbReference type="PANTHER" id="PTHR46300:SF2">
    <property type="entry name" value="CYTOCHROME P450 MONOOXYGENASE ALNH-RELATED"/>
    <property type="match status" value="1"/>
</dbReference>
<evidence type="ECO:0000256" key="2">
    <source>
        <dbReference type="ARBA" id="ARBA00004370"/>
    </source>
</evidence>
<keyword evidence="17" id="KW-1185">Reference proteome</keyword>
<comment type="subcellular location">
    <subcellularLocation>
        <location evidence="2">Membrane</location>
    </subcellularLocation>
</comment>
<proteinExistence type="inferred from homology"/>
<dbReference type="EMBL" id="KV429035">
    <property type="protein sequence ID" value="KZT73750.1"/>
    <property type="molecule type" value="Genomic_DNA"/>
</dbReference>
<dbReference type="InterPro" id="IPR017972">
    <property type="entry name" value="Cyt_P450_CS"/>
</dbReference>
<dbReference type="AlphaFoldDB" id="A0A165TPH5"/>
<dbReference type="Pfam" id="PF00067">
    <property type="entry name" value="p450"/>
    <property type="match status" value="1"/>
</dbReference>
<dbReference type="InterPro" id="IPR036396">
    <property type="entry name" value="Cyt_P450_sf"/>
</dbReference>
<dbReference type="InterPro" id="IPR001128">
    <property type="entry name" value="Cyt_P450"/>
</dbReference>
<protein>
    <submittedName>
        <fullName evidence="16">Cytochrome P450</fullName>
    </submittedName>
</protein>
<evidence type="ECO:0000256" key="8">
    <source>
        <dbReference type="ARBA" id="ARBA00022989"/>
    </source>
</evidence>
<name>A0A165TPH5_9APHY</name>
<dbReference type="InterPro" id="IPR050364">
    <property type="entry name" value="Cytochrome_P450_fung"/>
</dbReference>
<gene>
    <name evidence="16" type="ORF">DAEQUDRAFT_352673</name>
</gene>
<evidence type="ECO:0000256" key="7">
    <source>
        <dbReference type="ARBA" id="ARBA00022723"/>
    </source>
</evidence>
<sequence>MLDNGGPVGQYVVGILCVVTTLWLLPFFGIRSDIFGRRLQDNDGNTIPNGPLGLPILGSFPFLTHYPELTLDYWFKKFGPLYSMWLGNQLFVIVSDASIAKDLLVTNGAVFSSRKEMFIKSQTVFAGRGITATPYNDRWRTHRRIATQWLNQRAVNDYVHVLDYEATVLIKDLYQMSKGGSFPINPQPHAGRCSLNNMLTIVFGTRTDSIEHPMVRKSLMLSREFMNCTGPVSNLVDFVTPLQWLPTTMSTRGKKLHKDLVETYGGMIMDIERRINTGETVPNCLAKTMILAREEEGLDHLDMAILASAFMIGGVETTASIMQWFSALIPAYPDIQQKAQEELDRVVGRDRLPTLEDEKNLPFCHAIIKEVERCHNPFWLGTPHVASEDFTYQGQYIPKDTVVILNTYSMHHDPERHVDPDKFEPERYIHDNTNNTESANLTNPYKRDHWMFGAGRRICPGMIVAEYEIWLAISRMLWAFNMVEIPSEPIDLKEYDGLSGRSPVPFRIRLVPRHENVAKVLCIREEEED</sequence>
<evidence type="ECO:0000256" key="9">
    <source>
        <dbReference type="ARBA" id="ARBA00023002"/>
    </source>
</evidence>
<keyword evidence="8 15" id="KW-1133">Transmembrane helix</keyword>
<comment type="similarity">
    <text evidence="4 14">Belongs to the cytochrome P450 family.</text>
</comment>
<reference evidence="16 17" key="1">
    <citation type="journal article" date="2016" name="Mol. Biol. Evol.">
        <title>Comparative Genomics of Early-Diverging Mushroom-Forming Fungi Provides Insights into the Origins of Lignocellulose Decay Capabilities.</title>
        <authorList>
            <person name="Nagy L.G."/>
            <person name="Riley R."/>
            <person name="Tritt A."/>
            <person name="Adam C."/>
            <person name="Daum C."/>
            <person name="Floudas D."/>
            <person name="Sun H."/>
            <person name="Yadav J.S."/>
            <person name="Pangilinan J."/>
            <person name="Larsson K.H."/>
            <person name="Matsuura K."/>
            <person name="Barry K."/>
            <person name="Labutti K."/>
            <person name="Kuo R."/>
            <person name="Ohm R.A."/>
            <person name="Bhattacharya S.S."/>
            <person name="Shirouzu T."/>
            <person name="Yoshinaga Y."/>
            <person name="Martin F.M."/>
            <person name="Grigoriev I.V."/>
            <person name="Hibbett D.S."/>
        </authorList>
    </citation>
    <scope>NUCLEOTIDE SEQUENCE [LARGE SCALE GENOMIC DNA]</scope>
    <source>
        <strain evidence="16 17">L-15889</strain>
    </source>
</reference>
<evidence type="ECO:0000256" key="10">
    <source>
        <dbReference type="ARBA" id="ARBA00023004"/>
    </source>
</evidence>
<dbReference type="GO" id="GO:0004497">
    <property type="term" value="F:monooxygenase activity"/>
    <property type="evidence" value="ECO:0007669"/>
    <property type="project" value="UniProtKB-KW"/>
</dbReference>
<evidence type="ECO:0000256" key="11">
    <source>
        <dbReference type="ARBA" id="ARBA00023033"/>
    </source>
</evidence>
<evidence type="ECO:0000313" key="16">
    <source>
        <dbReference type="EMBL" id="KZT73750.1"/>
    </source>
</evidence>
<keyword evidence="10 13" id="KW-0408">Iron</keyword>
<dbReference type="Gene3D" id="1.10.630.10">
    <property type="entry name" value="Cytochrome P450"/>
    <property type="match status" value="1"/>
</dbReference>
<evidence type="ECO:0000256" key="6">
    <source>
        <dbReference type="ARBA" id="ARBA00022692"/>
    </source>
</evidence>
<dbReference type="GO" id="GO:0005506">
    <property type="term" value="F:iron ion binding"/>
    <property type="evidence" value="ECO:0007669"/>
    <property type="project" value="InterPro"/>
</dbReference>
<evidence type="ECO:0000313" key="17">
    <source>
        <dbReference type="Proteomes" id="UP000076727"/>
    </source>
</evidence>
<dbReference type="CDD" id="cd11065">
    <property type="entry name" value="CYP64-like"/>
    <property type="match status" value="1"/>
</dbReference>
<dbReference type="GO" id="GO:0016705">
    <property type="term" value="F:oxidoreductase activity, acting on paired donors, with incorporation or reduction of molecular oxygen"/>
    <property type="evidence" value="ECO:0007669"/>
    <property type="project" value="InterPro"/>
</dbReference>
<keyword evidence="9 14" id="KW-0560">Oxidoreductase</keyword>
<keyword evidence="7 13" id="KW-0479">Metal-binding</keyword>
<keyword evidence="6 15" id="KW-0812">Transmembrane</keyword>
<keyword evidence="5 13" id="KW-0349">Heme</keyword>
<dbReference type="GO" id="GO:0020037">
    <property type="term" value="F:heme binding"/>
    <property type="evidence" value="ECO:0007669"/>
    <property type="project" value="InterPro"/>
</dbReference>
<feature type="binding site" description="axial binding residue" evidence="13">
    <location>
        <position position="459"/>
    </location>
    <ligand>
        <name>heme</name>
        <dbReference type="ChEBI" id="CHEBI:30413"/>
    </ligand>
    <ligandPart>
        <name>Fe</name>
        <dbReference type="ChEBI" id="CHEBI:18248"/>
    </ligandPart>
</feature>
<keyword evidence="11 14" id="KW-0503">Monooxygenase</keyword>
<dbReference type="OrthoDB" id="1470350at2759"/>
<feature type="transmembrane region" description="Helical" evidence="15">
    <location>
        <begin position="12"/>
        <end position="30"/>
    </location>
</feature>
<evidence type="ECO:0000256" key="12">
    <source>
        <dbReference type="ARBA" id="ARBA00023136"/>
    </source>
</evidence>
<dbReference type="STRING" id="1314783.A0A165TPH5"/>
<evidence type="ECO:0000256" key="3">
    <source>
        <dbReference type="ARBA" id="ARBA00005179"/>
    </source>
</evidence>
<dbReference type="GO" id="GO:0016020">
    <property type="term" value="C:membrane"/>
    <property type="evidence" value="ECO:0007669"/>
    <property type="project" value="UniProtKB-SubCell"/>
</dbReference>
<comment type="pathway">
    <text evidence="3">Secondary metabolite biosynthesis.</text>
</comment>
<accession>A0A165TPH5</accession>
<dbReference type="PANTHER" id="PTHR46300">
    <property type="entry name" value="P450, PUTATIVE (EUROFUNG)-RELATED-RELATED"/>
    <property type="match status" value="1"/>
</dbReference>
<organism evidence="16 17">
    <name type="scientific">Daedalea quercina L-15889</name>
    <dbReference type="NCBI Taxonomy" id="1314783"/>
    <lineage>
        <taxon>Eukaryota</taxon>
        <taxon>Fungi</taxon>
        <taxon>Dikarya</taxon>
        <taxon>Basidiomycota</taxon>
        <taxon>Agaricomycotina</taxon>
        <taxon>Agaricomycetes</taxon>
        <taxon>Polyporales</taxon>
        <taxon>Fomitopsis</taxon>
    </lineage>
</organism>
<keyword evidence="12 15" id="KW-0472">Membrane</keyword>
<evidence type="ECO:0000256" key="14">
    <source>
        <dbReference type="RuleBase" id="RU000461"/>
    </source>
</evidence>